<accession>A0A9W7F8Q0</accession>
<feature type="compositionally biased region" description="Gly residues" evidence="1">
    <location>
        <begin position="629"/>
        <end position="645"/>
    </location>
</feature>
<evidence type="ECO:0000313" key="3">
    <source>
        <dbReference type="Proteomes" id="UP001165160"/>
    </source>
</evidence>
<gene>
    <name evidence="2" type="ORF">TrVE_jg1166</name>
</gene>
<dbReference type="AlphaFoldDB" id="A0A9W7F8Q0"/>
<evidence type="ECO:0000313" key="2">
    <source>
        <dbReference type="EMBL" id="GMI05333.1"/>
    </source>
</evidence>
<feature type="compositionally biased region" description="Acidic residues" evidence="1">
    <location>
        <begin position="646"/>
        <end position="655"/>
    </location>
</feature>
<comment type="caution">
    <text evidence="2">The sequence shown here is derived from an EMBL/GenBank/DDBJ whole genome shotgun (WGS) entry which is preliminary data.</text>
</comment>
<feature type="region of interest" description="Disordered" evidence="1">
    <location>
        <begin position="244"/>
        <end position="265"/>
    </location>
</feature>
<feature type="compositionally biased region" description="Gly residues" evidence="1">
    <location>
        <begin position="247"/>
        <end position="265"/>
    </location>
</feature>
<feature type="compositionally biased region" description="Basic and acidic residues" evidence="1">
    <location>
        <begin position="588"/>
        <end position="597"/>
    </location>
</feature>
<reference evidence="3" key="1">
    <citation type="journal article" date="2023" name="Commun. Biol.">
        <title>Genome analysis of Parmales, the sister group of diatoms, reveals the evolutionary specialization of diatoms from phago-mixotrophs to photoautotrophs.</title>
        <authorList>
            <person name="Ban H."/>
            <person name="Sato S."/>
            <person name="Yoshikawa S."/>
            <person name="Yamada K."/>
            <person name="Nakamura Y."/>
            <person name="Ichinomiya M."/>
            <person name="Sato N."/>
            <person name="Blanc-Mathieu R."/>
            <person name="Endo H."/>
            <person name="Kuwata A."/>
            <person name="Ogata H."/>
        </authorList>
    </citation>
    <scope>NUCLEOTIDE SEQUENCE [LARGE SCALE GENOMIC DNA]</scope>
    <source>
        <strain evidence="3">NIES 3699</strain>
    </source>
</reference>
<name>A0A9W7F8Q0_9STRA</name>
<evidence type="ECO:0000256" key="1">
    <source>
        <dbReference type="SAM" id="MobiDB-lite"/>
    </source>
</evidence>
<feature type="compositionally biased region" description="Polar residues" evidence="1">
    <location>
        <begin position="607"/>
        <end position="617"/>
    </location>
</feature>
<organism evidence="2 3">
    <name type="scientific">Triparma verrucosa</name>
    <dbReference type="NCBI Taxonomy" id="1606542"/>
    <lineage>
        <taxon>Eukaryota</taxon>
        <taxon>Sar</taxon>
        <taxon>Stramenopiles</taxon>
        <taxon>Ochrophyta</taxon>
        <taxon>Bolidophyceae</taxon>
        <taxon>Parmales</taxon>
        <taxon>Triparmaceae</taxon>
        <taxon>Triparma</taxon>
    </lineage>
</organism>
<dbReference type="Proteomes" id="UP001165160">
    <property type="component" value="Unassembled WGS sequence"/>
</dbReference>
<proteinExistence type="predicted"/>
<feature type="region of interest" description="Disordered" evidence="1">
    <location>
        <begin position="588"/>
        <end position="655"/>
    </location>
</feature>
<dbReference type="EMBL" id="BRXX01000329">
    <property type="protein sequence ID" value="GMI05333.1"/>
    <property type="molecule type" value="Genomic_DNA"/>
</dbReference>
<keyword evidence="3" id="KW-1185">Reference proteome</keyword>
<sequence>MEIRGKSQSAVPELYKTTPFITLDERRKILRERREVLELKTIMRSNAVKKDLHIAKKAGIAKATDQFTQKNEMARARNLKLINDLEICKQEFRVVSRSGGLKAEQYLESTVKDYVKQIENLFPAWKDQQAHVNVKKIQDLEQEKSLTDQRRQLAKDAFEKEQSLRKIIEQKRQDLAVAQLLEHNEEMERRTRRGELDQSMKEVDAVMLEEATRAGRAAVGKIMEVSGEEREEWVGSVRKMVERGAGTARGGGRGEGGGGGGSGSGVGGVGSVNGFDFEGHLAEQAALEANARIHSQWLSQQLLMAASTPGRLTLPLPTASTSEVYKEQLAGIVERDAVANTSKINQSVKFHSPVTAGGVGSEGGGAGGGGRRVMQQTPYSAAADMNTTNASAVDMSMASVGGGRGTYEFRVSKEIFRGVGLESKMKLFESLTGQIGSFSSDFEFTGDGVSDYDRKSVIENGGEGTGEEMARTVMSDLVHSSRYDVIPKISTFQGQPAKILVSILKFQKDRNGELKRAGTKVDVGDLWGGILDAAIVAGGGEKALKKFWAPMFVDPMKVGKDGEEEDGDERRRMIRKVVGVLKLAVEGRKNEKKRKEGGGGGGGGIATPNTSRYSALSNYEEFGDEDGGSSSGGGEIEGGGGGGGGEGEDEDEFDF</sequence>
<protein>
    <submittedName>
        <fullName evidence="2">Uncharacterized protein</fullName>
    </submittedName>
</protein>